<reference evidence="1" key="2">
    <citation type="submission" date="2020-09" db="EMBL/GenBank/DDBJ databases">
        <authorList>
            <person name="Sun Q."/>
            <person name="Ohkuma M."/>
        </authorList>
    </citation>
    <scope>NUCLEOTIDE SEQUENCE</scope>
    <source>
        <strain evidence="1">JCM 31311</strain>
    </source>
</reference>
<evidence type="ECO:0000313" key="2">
    <source>
        <dbReference type="Proteomes" id="UP000603865"/>
    </source>
</evidence>
<evidence type="ECO:0000313" key="1">
    <source>
        <dbReference type="EMBL" id="GGR16472.1"/>
    </source>
</evidence>
<protein>
    <recommendedName>
        <fullName evidence="3">HEAT repeat domain-containing protein</fullName>
    </recommendedName>
</protein>
<dbReference type="Gene3D" id="1.25.10.10">
    <property type="entry name" value="Leucine-rich Repeat Variant"/>
    <property type="match status" value="1"/>
</dbReference>
<dbReference type="Proteomes" id="UP000603865">
    <property type="component" value="Unassembled WGS sequence"/>
</dbReference>
<reference evidence="1" key="1">
    <citation type="journal article" date="2014" name="Int. J. Syst. Evol. Microbiol.">
        <title>Complete genome sequence of Corynebacterium casei LMG S-19264T (=DSM 44701T), isolated from a smear-ripened cheese.</title>
        <authorList>
            <consortium name="US DOE Joint Genome Institute (JGI-PGF)"/>
            <person name="Walter F."/>
            <person name="Albersmeier A."/>
            <person name="Kalinowski J."/>
            <person name="Ruckert C."/>
        </authorList>
    </citation>
    <scope>NUCLEOTIDE SEQUENCE</scope>
    <source>
        <strain evidence="1">JCM 31311</strain>
    </source>
</reference>
<dbReference type="InterPro" id="IPR011989">
    <property type="entry name" value="ARM-like"/>
</dbReference>
<organism evidence="1 2">
    <name type="scientific">Deinococcus ruber</name>
    <dbReference type="NCBI Taxonomy" id="1848197"/>
    <lineage>
        <taxon>Bacteria</taxon>
        <taxon>Thermotogati</taxon>
        <taxon>Deinococcota</taxon>
        <taxon>Deinococci</taxon>
        <taxon>Deinococcales</taxon>
        <taxon>Deinococcaceae</taxon>
        <taxon>Deinococcus</taxon>
    </lineage>
</organism>
<keyword evidence="2" id="KW-1185">Reference proteome</keyword>
<gene>
    <name evidence="1" type="ORF">GCM10008957_31400</name>
</gene>
<dbReference type="Pfam" id="PF13646">
    <property type="entry name" value="HEAT_2"/>
    <property type="match status" value="1"/>
</dbReference>
<sequence length="213" mass="24105">MDNEPRRADGTHLLDDRSRLRILEMLKVHMQLDPGLFHSNLEFPDLELLEREFNQHWEEALCFINSFDDDEIFPFLHDIFLKSDDPWSSGQALEAMVQLPHHDTLGLLADLLHDAQPERRWVACSMLAQRRGPDVTRLLCNSLLQDPDPDVRFSAAEALATAGDETAFPALEDAERYDSGKDYEGWPIARAARAAIDVITVTLQQSQTPGAEA</sequence>
<dbReference type="RefSeq" id="WP_189091464.1">
    <property type="nucleotide sequence ID" value="NZ_BMQL01000019.1"/>
</dbReference>
<dbReference type="EMBL" id="BMQL01000019">
    <property type="protein sequence ID" value="GGR16472.1"/>
    <property type="molecule type" value="Genomic_DNA"/>
</dbReference>
<comment type="caution">
    <text evidence="1">The sequence shown here is derived from an EMBL/GenBank/DDBJ whole genome shotgun (WGS) entry which is preliminary data.</text>
</comment>
<name>A0A918F7I7_9DEIO</name>
<dbReference type="AlphaFoldDB" id="A0A918F7I7"/>
<accession>A0A918F7I7</accession>
<evidence type="ECO:0008006" key="3">
    <source>
        <dbReference type="Google" id="ProtNLM"/>
    </source>
</evidence>
<dbReference type="SUPFAM" id="SSF48371">
    <property type="entry name" value="ARM repeat"/>
    <property type="match status" value="1"/>
</dbReference>
<dbReference type="InterPro" id="IPR016024">
    <property type="entry name" value="ARM-type_fold"/>
</dbReference>
<proteinExistence type="predicted"/>